<name>A0A0F3N4U2_ANAPH</name>
<accession>A0A0F3N4U2</accession>
<organism evidence="1 2">
    <name type="scientific">Anaplasma phagocytophilum str. NCH-1</name>
    <dbReference type="NCBI Taxonomy" id="1359161"/>
    <lineage>
        <taxon>Bacteria</taxon>
        <taxon>Pseudomonadati</taxon>
        <taxon>Pseudomonadota</taxon>
        <taxon>Alphaproteobacteria</taxon>
        <taxon>Rickettsiales</taxon>
        <taxon>Anaplasmataceae</taxon>
        <taxon>Anaplasma</taxon>
        <taxon>phagocytophilum group</taxon>
    </lineage>
</organism>
<dbReference type="AlphaFoldDB" id="A0A0F3N4U2"/>
<dbReference type="Proteomes" id="UP000033754">
    <property type="component" value="Unassembled WGS sequence"/>
</dbReference>
<dbReference type="PATRIC" id="fig|1359161.3.peg.1236"/>
<dbReference type="EMBL" id="LANT01000008">
    <property type="protein sequence ID" value="KJV63075.1"/>
    <property type="molecule type" value="Genomic_DNA"/>
</dbReference>
<evidence type="ECO:0000313" key="1">
    <source>
        <dbReference type="EMBL" id="KJV63075.1"/>
    </source>
</evidence>
<proteinExistence type="predicted"/>
<reference evidence="1 2" key="1">
    <citation type="submission" date="2015-01" db="EMBL/GenBank/DDBJ databases">
        <title>Genome Sequencing of Rickettsiales.</title>
        <authorList>
            <person name="Daugherty S.C."/>
            <person name="Su Q."/>
            <person name="Abolude K."/>
            <person name="Beier-Sexton M."/>
            <person name="Carlyon J.A."/>
            <person name="Carter R."/>
            <person name="Day N.P."/>
            <person name="Dumler S.J."/>
            <person name="Dyachenko V."/>
            <person name="Godinez A."/>
            <person name="Kurtti T.J."/>
            <person name="Lichay M."/>
            <person name="Mullins K.E."/>
            <person name="Ott S."/>
            <person name="Pappas-Brown V."/>
            <person name="Paris D.H."/>
            <person name="Patel P."/>
            <person name="Richards A.L."/>
            <person name="Sadzewicz L."/>
            <person name="Sears K."/>
            <person name="Seidman D."/>
            <person name="Sengamalay N."/>
            <person name="Stenos J."/>
            <person name="Tallon L.J."/>
            <person name="Vincent G."/>
            <person name="Fraser C.M."/>
            <person name="Munderloh U."/>
            <person name="Dunning-Hotopp J.C."/>
        </authorList>
    </citation>
    <scope>NUCLEOTIDE SEQUENCE [LARGE SCALE GENOMIC DNA]</scope>
    <source>
        <strain evidence="1 2">NCH-1</strain>
    </source>
</reference>
<evidence type="ECO:0000313" key="2">
    <source>
        <dbReference type="Proteomes" id="UP000033754"/>
    </source>
</evidence>
<sequence length="46" mass="5179">MKEGCLSYGVCVVFENVGLLRYYILGAWNASSSRVYHIVGRYAFGE</sequence>
<comment type="caution">
    <text evidence="1">The sequence shown here is derived from an EMBL/GenBank/DDBJ whole genome shotgun (WGS) entry which is preliminary data.</text>
</comment>
<protein>
    <submittedName>
        <fullName evidence="1">Uncharacterized protein</fullName>
    </submittedName>
</protein>
<gene>
    <name evidence="1" type="ORF">EPHNCH_1101</name>
</gene>